<dbReference type="EMBL" id="JAWCUD010000004">
    <property type="protein sequence ID" value="MDU0202209.1"/>
    <property type="molecule type" value="Genomic_DNA"/>
</dbReference>
<keyword evidence="3" id="KW-1185">Reference proteome</keyword>
<name>A0ABU3RDT2_9BACL</name>
<dbReference type="PANTHER" id="PTHR46211:SF8">
    <property type="entry name" value="PHOSPHODIESTERASE"/>
    <property type="match status" value="1"/>
</dbReference>
<feature type="domain" description="GP-PDE" evidence="1">
    <location>
        <begin position="31"/>
        <end position="264"/>
    </location>
</feature>
<evidence type="ECO:0000313" key="2">
    <source>
        <dbReference type="EMBL" id="MDU0202209.1"/>
    </source>
</evidence>
<organism evidence="2 3">
    <name type="scientific">Paenibacillus violae</name>
    <dbReference type="NCBI Taxonomy" id="3077234"/>
    <lineage>
        <taxon>Bacteria</taxon>
        <taxon>Bacillati</taxon>
        <taxon>Bacillota</taxon>
        <taxon>Bacilli</taxon>
        <taxon>Bacillales</taxon>
        <taxon>Paenibacillaceae</taxon>
        <taxon>Paenibacillus</taxon>
    </lineage>
</organism>
<dbReference type="InterPro" id="IPR030395">
    <property type="entry name" value="GP_PDE_dom"/>
</dbReference>
<gene>
    <name evidence="2" type="ORF">RQP52_13990</name>
</gene>
<reference evidence="2 3" key="1">
    <citation type="submission" date="2023-10" db="EMBL/GenBank/DDBJ databases">
        <title>Paenibacillus strain PFR10 Genome sequencing and assembly.</title>
        <authorList>
            <person name="Kim I."/>
        </authorList>
    </citation>
    <scope>NUCLEOTIDE SEQUENCE [LARGE SCALE GENOMIC DNA]</scope>
    <source>
        <strain evidence="2 3">PFR10</strain>
    </source>
</reference>
<dbReference type="PROSITE" id="PS51704">
    <property type="entry name" value="GP_PDE"/>
    <property type="match status" value="1"/>
</dbReference>
<dbReference type="InterPro" id="IPR017946">
    <property type="entry name" value="PLC-like_Pdiesterase_TIM-brl"/>
</dbReference>
<dbReference type="Gene3D" id="3.20.20.190">
    <property type="entry name" value="Phosphatidylinositol (PI) phosphodiesterase"/>
    <property type="match status" value="1"/>
</dbReference>
<dbReference type="Proteomes" id="UP001260980">
    <property type="component" value="Unassembled WGS sequence"/>
</dbReference>
<dbReference type="Pfam" id="PF03009">
    <property type="entry name" value="GDPD"/>
    <property type="match status" value="1"/>
</dbReference>
<accession>A0ABU3RDT2</accession>
<proteinExistence type="predicted"/>
<protein>
    <submittedName>
        <fullName evidence="2">Glycerophosphodiester phosphodiesterase family protein</fullName>
    </submittedName>
</protein>
<dbReference type="SUPFAM" id="SSF51695">
    <property type="entry name" value="PLC-like phosphodiesterases"/>
    <property type="match status" value="1"/>
</dbReference>
<sequence length="268" mass="29775">MVRTFLIFLIIVGLELTAPFASATLLADNYSQVTAHRGSSKKAPENTLSAFRQAIADKAGFAELDVQETSDGVVMLMHDDSAQRTTGINKNMWEVTSSELKSASAGNWFSPKFKSDRVPTLDEVIELAKDRIKLNIELKNNGHGVQLAQKTVDIIGAHEFEKQCTVTSFDTGLLHTVKKMNPRIKTGLIISQKSETSSLWESQDYDVVSAAYPLVNDEFMREAASHNKEVYAWTVNDKPMMKRMLALGVTSIITDAPDQLIRLMNVHN</sequence>
<evidence type="ECO:0000259" key="1">
    <source>
        <dbReference type="PROSITE" id="PS51704"/>
    </source>
</evidence>
<comment type="caution">
    <text evidence="2">The sequence shown here is derived from an EMBL/GenBank/DDBJ whole genome shotgun (WGS) entry which is preliminary data.</text>
</comment>
<evidence type="ECO:0000313" key="3">
    <source>
        <dbReference type="Proteomes" id="UP001260980"/>
    </source>
</evidence>
<dbReference type="PANTHER" id="PTHR46211">
    <property type="entry name" value="GLYCEROPHOSPHORYL DIESTER PHOSPHODIESTERASE"/>
    <property type="match status" value="1"/>
</dbReference>
<dbReference type="RefSeq" id="WP_315952251.1">
    <property type="nucleotide sequence ID" value="NZ_JAWCUD010000004.1"/>
</dbReference>